<dbReference type="AlphaFoldDB" id="A0ABD0WN16"/>
<feature type="region of interest" description="Disordered" evidence="5">
    <location>
        <begin position="173"/>
        <end position="195"/>
    </location>
</feature>
<dbReference type="GO" id="GO:0005634">
    <property type="term" value="C:nucleus"/>
    <property type="evidence" value="ECO:0007669"/>
    <property type="project" value="UniProtKB-SubCell"/>
</dbReference>
<comment type="subcellular location">
    <subcellularLocation>
        <location evidence="1">Nucleus</location>
    </subcellularLocation>
</comment>
<evidence type="ECO:0000256" key="5">
    <source>
        <dbReference type="SAM" id="MobiDB-lite"/>
    </source>
</evidence>
<evidence type="ECO:0000313" key="6">
    <source>
        <dbReference type="EMBL" id="KAL0965062.1"/>
    </source>
</evidence>
<feature type="compositionally biased region" description="Acidic residues" evidence="5">
    <location>
        <begin position="174"/>
        <end position="188"/>
    </location>
</feature>
<keyword evidence="4" id="KW-0539">Nucleus</keyword>
<accession>A0ABD0WN16</accession>
<evidence type="ECO:0000256" key="4">
    <source>
        <dbReference type="ARBA" id="ARBA00023242"/>
    </source>
</evidence>
<dbReference type="PANTHER" id="PTHR16770:SF3">
    <property type="entry name" value="PROTEIN RIPPLY2"/>
    <property type="match status" value="1"/>
</dbReference>
<reference evidence="6 7" key="1">
    <citation type="submission" date="2024-06" db="EMBL/GenBank/DDBJ databases">
        <authorList>
            <person name="Pan Q."/>
            <person name="Wen M."/>
            <person name="Jouanno E."/>
            <person name="Zahm M."/>
            <person name="Klopp C."/>
            <person name="Cabau C."/>
            <person name="Louis A."/>
            <person name="Berthelot C."/>
            <person name="Parey E."/>
            <person name="Roest Crollius H."/>
            <person name="Montfort J."/>
            <person name="Robinson-Rechavi M."/>
            <person name="Bouchez O."/>
            <person name="Lampietro C."/>
            <person name="Lopez Roques C."/>
            <person name="Donnadieu C."/>
            <person name="Postlethwait J."/>
            <person name="Bobe J."/>
            <person name="Verreycken H."/>
            <person name="Guiguen Y."/>
        </authorList>
    </citation>
    <scope>NUCLEOTIDE SEQUENCE [LARGE SCALE GENOMIC DNA]</scope>
    <source>
        <strain evidence="6">Up_M1</strain>
        <tissue evidence="6">Testis</tissue>
    </source>
</reference>
<dbReference type="Proteomes" id="UP001557470">
    <property type="component" value="Unassembled WGS sequence"/>
</dbReference>
<keyword evidence="7" id="KW-1185">Reference proteome</keyword>
<dbReference type="Pfam" id="PF14998">
    <property type="entry name" value="Ripply"/>
    <property type="match status" value="1"/>
</dbReference>
<keyword evidence="3" id="KW-0217">Developmental protein</keyword>
<evidence type="ECO:0008006" key="8">
    <source>
        <dbReference type="Google" id="ProtNLM"/>
    </source>
</evidence>
<proteinExistence type="inferred from homology"/>
<gene>
    <name evidence="6" type="ORF">UPYG_G00276250</name>
</gene>
<evidence type="ECO:0000313" key="7">
    <source>
        <dbReference type="Proteomes" id="UP001557470"/>
    </source>
</evidence>
<protein>
    <recommendedName>
        <fullName evidence="8">Protein ripply2</fullName>
    </recommendedName>
</protein>
<comment type="caution">
    <text evidence="6">The sequence shown here is derived from an EMBL/GenBank/DDBJ whole genome shotgun (WGS) entry which is preliminary data.</text>
</comment>
<name>A0ABD0WN16_UMBPY</name>
<evidence type="ECO:0000256" key="1">
    <source>
        <dbReference type="ARBA" id="ARBA00004123"/>
    </source>
</evidence>
<evidence type="ECO:0000256" key="3">
    <source>
        <dbReference type="ARBA" id="ARBA00022473"/>
    </source>
</evidence>
<dbReference type="EMBL" id="JAGEUA010000009">
    <property type="protein sequence ID" value="KAL0965062.1"/>
    <property type="molecule type" value="Genomic_DNA"/>
</dbReference>
<sequence length="195" mass="22257">MWQAGTHMEQVCRSVTSHLIPLAHGQMECQRAIWHELHGKIYRRRPLNVGITLNRKLLQNCVETLLPDPMENITGHCGLPVDGFIGANVVQRSTNLWRPWDAKANKIIKSAAQKPYTKSMAGFSDPKDCKGLNIRHPVKLFWPKSRCFDYLFQDAEILLRNYPVQATICIYEDSSSDDENDGSEDEEEGSLKEMD</sequence>
<evidence type="ECO:0000256" key="2">
    <source>
        <dbReference type="ARBA" id="ARBA00006944"/>
    </source>
</evidence>
<dbReference type="InterPro" id="IPR028127">
    <property type="entry name" value="Ripply_fam"/>
</dbReference>
<organism evidence="6 7">
    <name type="scientific">Umbra pygmaea</name>
    <name type="common">Eastern mudminnow</name>
    <dbReference type="NCBI Taxonomy" id="75934"/>
    <lineage>
        <taxon>Eukaryota</taxon>
        <taxon>Metazoa</taxon>
        <taxon>Chordata</taxon>
        <taxon>Craniata</taxon>
        <taxon>Vertebrata</taxon>
        <taxon>Euteleostomi</taxon>
        <taxon>Actinopterygii</taxon>
        <taxon>Neopterygii</taxon>
        <taxon>Teleostei</taxon>
        <taxon>Protacanthopterygii</taxon>
        <taxon>Esociformes</taxon>
        <taxon>Umbridae</taxon>
        <taxon>Umbra</taxon>
    </lineage>
</organism>
<comment type="similarity">
    <text evidence="2">Belongs to the ripply family.</text>
</comment>
<dbReference type="PANTHER" id="PTHR16770">
    <property type="entry name" value="PROTEIN RIPPLY-LIKE"/>
    <property type="match status" value="1"/>
</dbReference>